<feature type="transmembrane region" description="Helical" evidence="6">
    <location>
        <begin position="107"/>
        <end position="134"/>
    </location>
</feature>
<evidence type="ECO:0000256" key="1">
    <source>
        <dbReference type="ARBA" id="ARBA00004141"/>
    </source>
</evidence>
<dbReference type="GO" id="GO:0016020">
    <property type="term" value="C:membrane"/>
    <property type="evidence" value="ECO:0007669"/>
    <property type="project" value="UniProtKB-SubCell"/>
</dbReference>
<evidence type="ECO:0000313" key="8">
    <source>
        <dbReference type="EMBL" id="GCF06979.1"/>
    </source>
</evidence>
<evidence type="ECO:0000313" key="9">
    <source>
        <dbReference type="Proteomes" id="UP000322530"/>
    </source>
</evidence>
<feature type="compositionally biased region" description="Pro residues" evidence="5">
    <location>
        <begin position="13"/>
        <end position="28"/>
    </location>
</feature>
<comment type="caution">
    <text evidence="8">The sequence shown here is derived from an EMBL/GenBank/DDBJ whole genome shotgun (WGS) entry which is preliminary data.</text>
</comment>
<evidence type="ECO:0000256" key="2">
    <source>
        <dbReference type="ARBA" id="ARBA00022692"/>
    </source>
</evidence>
<feature type="transmembrane region" description="Helical" evidence="6">
    <location>
        <begin position="218"/>
        <end position="238"/>
    </location>
</feature>
<dbReference type="OrthoDB" id="163298at2"/>
<gene>
    <name evidence="8" type="ORF">KDI_05430</name>
</gene>
<comment type="subcellular location">
    <subcellularLocation>
        <location evidence="1">Membrane</location>
        <topology evidence="1">Multi-pass membrane protein</topology>
    </subcellularLocation>
</comment>
<sequence>MSYDPNQSNNPESTPPPPPNENPYPGYPSQPEGQPYIGYGYPPVPQPGYGHPPQPPYPGAGFNVPPAQPLPLGEAIKRLPAQYLRVLTKPGAATFAQEKGKAAWNIIWVQIAIVAVLAALLFLLSSALLTPLLFASFQSPRTMQIFEFYRNLSLPLSIAELVLVPVGIFISVGLYYLIARAFKGQGTFLEYMYSYLLFSIPLSLLDIIIAFIPFVGSLASLAVFVYMIILQVYMTMAVHRMSGGRATMAVLLLPIIMMILACALSFVIISIAVSAAKNMQ</sequence>
<dbReference type="RefSeq" id="WP_149400029.1">
    <property type="nucleotide sequence ID" value="NZ_BIXY01000004.1"/>
</dbReference>
<feature type="compositionally biased region" description="Low complexity" evidence="5">
    <location>
        <begin position="1"/>
        <end position="12"/>
    </location>
</feature>
<keyword evidence="2 6" id="KW-0812">Transmembrane</keyword>
<protein>
    <recommendedName>
        <fullName evidence="7">Yip1 domain-containing protein</fullName>
    </recommendedName>
</protein>
<feature type="transmembrane region" description="Helical" evidence="6">
    <location>
        <begin position="154"/>
        <end position="179"/>
    </location>
</feature>
<name>A0A5A5T7P6_9CHLR</name>
<keyword evidence="3 6" id="KW-1133">Transmembrane helix</keyword>
<dbReference type="EMBL" id="BIXY01000004">
    <property type="protein sequence ID" value="GCF06979.1"/>
    <property type="molecule type" value="Genomic_DNA"/>
</dbReference>
<feature type="transmembrane region" description="Helical" evidence="6">
    <location>
        <begin position="191"/>
        <end position="212"/>
    </location>
</feature>
<organism evidence="8 9">
    <name type="scientific">Dictyobacter arantiisoli</name>
    <dbReference type="NCBI Taxonomy" id="2014874"/>
    <lineage>
        <taxon>Bacteria</taxon>
        <taxon>Bacillati</taxon>
        <taxon>Chloroflexota</taxon>
        <taxon>Ktedonobacteria</taxon>
        <taxon>Ktedonobacterales</taxon>
        <taxon>Dictyobacteraceae</taxon>
        <taxon>Dictyobacter</taxon>
    </lineage>
</organism>
<evidence type="ECO:0000256" key="3">
    <source>
        <dbReference type="ARBA" id="ARBA00022989"/>
    </source>
</evidence>
<evidence type="ECO:0000256" key="6">
    <source>
        <dbReference type="SAM" id="Phobius"/>
    </source>
</evidence>
<evidence type="ECO:0000256" key="5">
    <source>
        <dbReference type="SAM" id="MobiDB-lite"/>
    </source>
</evidence>
<accession>A0A5A5T7P6</accession>
<keyword evidence="9" id="KW-1185">Reference proteome</keyword>
<dbReference type="AlphaFoldDB" id="A0A5A5T7P6"/>
<proteinExistence type="predicted"/>
<evidence type="ECO:0000256" key="4">
    <source>
        <dbReference type="ARBA" id="ARBA00023136"/>
    </source>
</evidence>
<evidence type="ECO:0000259" key="7">
    <source>
        <dbReference type="Pfam" id="PF04893"/>
    </source>
</evidence>
<dbReference type="Pfam" id="PF04893">
    <property type="entry name" value="Yip1"/>
    <property type="match status" value="1"/>
</dbReference>
<feature type="compositionally biased region" description="Pro residues" evidence="5">
    <location>
        <begin position="42"/>
        <end position="58"/>
    </location>
</feature>
<keyword evidence="4 6" id="KW-0472">Membrane</keyword>
<feature type="transmembrane region" description="Helical" evidence="6">
    <location>
        <begin position="250"/>
        <end position="276"/>
    </location>
</feature>
<dbReference type="Proteomes" id="UP000322530">
    <property type="component" value="Unassembled WGS sequence"/>
</dbReference>
<dbReference type="InterPro" id="IPR006977">
    <property type="entry name" value="Yip1_dom"/>
</dbReference>
<feature type="domain" description="Yip1" evidence="7">
    <location>
        <begin position="85"/>
        <end position="262"/>
    </location>
</feature>
<feature type="region of interest" description="Disordered" evidence="5">
    <location>
        <begin position="1"/>
        <end position="62"/>
    </location>
</feature>
<feature type="compositionally biased region" description="Low complexity" evidence="5">
    <location>
        <begin position="30"/>
        <end position="41"/>
    </location>
</feature>
<reference evidence="8 9" key="1">
    <citation type="submission" date="2019-01" db="EMBL/GenBank/DDBJ databases">
        <title>Draft genome sequence of Dictyobacter sp. Uno17.</title>
        <authorList>
            <person name="Wang C.M."/>
            <person name="Zheng Y."/>
            <person name="Sakai Y."/>
            <person name="Abe K."/>
            <person name="Yokota A."/>
            <person name="Yabe S."/>
        </authorList>
    </citation>
    <scope>NUCLEOTIDE SEQUENCE [LARGE SCALE GENOMIC DNA]</scope>
    <source>
        <strain evidence="8 9">Uno17</strain>
    </source>
</reference>